<proteinExistence type="predicted"/>
<evidence type="ECO:0000256" key="2">
    <source>
        <dbReference type="SAM" id="MobiDB-lite"/>
    </source>
</evidence>
<keyword evidence="4" id="KW-1185">Reference proteome</keyword>
<evidence type="ECO:0000256" key="1">
    <source>
        <dbReference type="SAM" id="Coils"/>
    </source>
</evidence>
<feature type="compositionally biased region" description="Polar residues" evidence="2">
    <location>
        <begin position="423"/>
        <end position="438"/>
    </location>
</feature>
<dbReference type="Proteomes" id="UP000800040">
    <property type="component" value="Unassembled WGS sequence"/>
</dbReference>
<dbReference type="OrthoDB" id="3647228at2759"/>
<organism evidence="3 4">
    <name type="scientific">Decorospora gaudefroyi</name>
    <dbReference type="NCBI Taxonomy" id="184978"/>
    <lineage>
        <taxon>Eukaryota</taxon>
        <taxon>Fungi</taxon>
        <taxon>Dikarya</taxon>
        <taxon>Ascomycota</taxon>
        <taxon>Pezizomycotina</taxon>
        <taxon>Dothideomycetes</taxon>
        <taxon>Pleosporomycetidae</taxon>
        <taxon>Pleosporales</taxon>
        <taxon>Pleosporineae</taxon>
        <taxon>Pleosporaceae</taxon>
        <taxon>Decorospora</taxon>
    </lineage>
</organism>
<feature type="coiled-coil region" evidence="1">
    <location>
        <begin position="43"/>
        <end position="87"/>
    </location>
</feature>
<dbReference type="EMBL" id="ML975520">
    <property type="protein sequence ID" value="KAF1828612.1"/>
    <property type="molecule type" value="Genomic_DNA"/>
</dbReference>
<reference evidence="3" key="1">
    <citation type="submission" date="2020-01" db="EMBL/GenBank/DDBJ databases">
        <authorList>
            <consortium name="DOE Joint Genome Institute"/>
            <person name="Haridas S."/>
            <person name="Albert R."/>
            <person name="Binder M."/>
            <person name="Bloem J."/>
            <person name="Labutti K."/>
            <person name="Salamov A."/>
            <person name="Andreopoulos B."/>
            <person name="Baker S.E."/>
            <person name="Barry K."/>
            <person name="Bills G."/>
            <person name="Bluhm B.H."/>
            <person name="Cannon C."/>
            <person name="Castanera R."/>
            <person name="Culley D.E."/>
            <person name="Daum C."/>
            <person name="Ezra D."/>
            <person name="Gonzalez J.B."/>
            <person name="Henrissat B."/>
            <person name="Kuo A."/>
            <person name="Liang C."/>
            <person name="Lipzen A."/>
            <person name="Lutzoni F."/>
            <person name="Magnuson J."/>
            <person name="Mondo S."/>
            <person name="Nolan M."/>
            <person name="Ohm R."/>
            <person name="Pangilinan J."/>
            <person name="Park H.-J."/>
            <person name="Ramirez L."/>
            <person name="Alfaro M."/>
            <person name="Sun H."/>
            <person name="Tritt A."/>
            <person name="Yoshinaga Y."/>
            <person name="Zwiers L.-H."/>
            <person name="Turgeon B.G."/>
            <person name="Goodwin S.B."/>
            <person name="Spatafora J.W."/>
            <person name="Crous P.W."/>
            <person name="Grigoriev I.V."/>
        </authorList>
    </citation>
    <scope>NUCLEOTIDE SEQUENCE</scope>
    <source>
        <strain evidence="3">P77</strain>
    </source>
</reference>
<name>A0A6A5K301_9PLEO</name>
<feature type="region of interest" description="Disordered" evidence="2">
    <location>
        <begin position="295"/>
        <end position="567"/>
    </location>
</feature>
<feature type="region of interest" description="Disordered" evidence="2">
    <location>
        <begin position="229"/>
        <end position="252"/>
    </location>
</feature>
<sequence length="567" mass="62144">MSLRRPSSASSDANPSRMPFASAEGLLWGPEMKQQHAYLLTEMRALQKQHEAYDARIRTSEAAADAAEAATLKIRHMEQQLAAIEAEDDDKAFEKWVAGEITRLGIFVDTNKNVRQNQIQLTNEVSGFRDELSKLTVDPTDFKATLRRLDLIEAGQNDDARRIRRLEAEVNHLKTMRRGSGSGVLSIPDDTRKQNTIRKAATVQPLEREILDSTTEPEDEDLVPLRQPAREEVQVSRSPEFTEKHVTQFSTRPSIHDTMLPRLLEEEGQHEGSALEPGPLLRRAVSPPPTQLVCHERLPAGGDAPALRSRPIPNKPATPLSIRANPKKRKQADAEAFSPRLTRSRAKKGHDKESEHGGAPGEDNISVIPPTQLVNRISSSRKKPKTAPVQHPAQSKAAPSIATQVTTRSPRKTKQPNAADGSGKNTSTEPTQLITENPTGAKGSNAASVISKTIVPKPRRLNDTSPTKQKQLIVVLPTRPADTQKDHSDSNHLQISTADRVDSLPRKAANPSTSKVIPKPVRARKKNPQAIAVGGPSRYSRGADAVEGNLRMSPRRTSPRKLGGSGL</sequence>
<protein>
    <submittedName>
        <fullName evidence="3">Uncharacterized protein</fullName>
    </submittedName>
</protein>
<keyword evidence="1" id="KW-0175">Coiled coil</keyword>
<accession>A0A6A5K301</accession>
<gene>
    <name evidence="3" type="ORF">BDW02DRAFT_511929</name>
</gene>
<evidence type="ECO:0000313" key="4">
    <source>
        <dbReference type="Proteomes" id="UP000800040"/>
    </source>
</evidence>
<feature type="compositionally biased region" description="Basic and acidic residues" evidence="2">
    <location>
        <begin position="229"/>
        <end position="246"/>
    </location>
</feature>
<dbReference type="AlphaFoldDB" id="A0A6A5K301"/>
<evidence type="ECO:0000313" key="3">
    <source>
        <dbReference type="EMBL" id="KAF1828612.1"/>
    </source>
</evidence>